<dbReference type="EMBL" id="JASBWT010000004">
    <property type="protein sequence ID" value="KAJ9105453.1"/>
    <property type="molecule type" value="Genomic_DNA"/>
</dbReference>
<comment type="caution">
    <text evidence="1">The sequence shown here is derived from an EMBL/GenBank/DDBJ whole genome shotgun (WGS) entry which is preliminary data.</text>
</comment>
<dbReference type="Proteomes" id="UP001227268">
    <property type="component" value="Unassembled WGS sequence"/>
</dbReference>
<accession>A0ACC2W247</accession>
<sequence>MSLADELLNDLDGLSDEEAPEQAGASASGSGPGSMGPPALPINGKRKAEPDVNDGDDDDDDDDDELDNALSGNNGASGSGTGDNGVDGGATMADGTSAAGYVGAGGTRPAEELDREDVEGMDLKDVQDVEAVVKLQKSKKLLDILQRIEHYTAHPEDTSVEAGPIEENPEYALIVQANNLSVELENELLLVHKFIRDHYAIRFPELEQVIGDPWEYISAVKAIGNAEDLTKPSTPLTGRHVLGVSMTASISRGRLLQPREWQVIERAMEVAFELRNARERIFSYVESRMNVLAPNLSAIISTNIAAKLLGVAGGLATFAKTPADNVFLFGALKKTLQASHLSAASQQRHTGFIYQSPLVQSAPPEYRRKAQKTVAAKCVLAARVDLERQSRDGSYGKQEHDKLVAYLIKMAEPPPTRLIKALPIPQETNRKKRGGKRARRQKEAYAQTELRKLQNRMAFGEVEQETGAFDETVGMGMIGSSTGRVRAEAIDSKSRAKMSKANKLRTQLLGGRSQSSNSNLSGTQTSLSFTPVQGIEIVTPSLAKAQADRVAAANDRWFAAGTFTHVPKQKSNIPGQDKSAS</sequence>
<evidence type="ECO:0000313" key="1">
    <source>
        <dbReference type="EMBL" id="KAJ9105453.1"/>
    </source>
</evidence>
<gene>
    <name evidence="1" type="ORF">QFC21_001824</name>
</gene>
<keyword evidence="2" id="KW-1185">Reference proteome</keyword>
<evidence type="ECO:0000313" key="2">
    <source>
        <dbReference type="Proteomes" id="UP001227268"/>
    </source>
</evidence>
<reference evidence="1" key="1">
    <citation type="submission" date="2023-04" db="EMBL/GenBank/DDBJ databases">
        <title>Draft Genome sequencing of Naganishia species isolated from polar environments using Oxford Nanopore Technology.</title>
        <authorList>
            <person name="Leo P."/>
            <person name="Venkateswaran K."/>
        </authorList>
    </citation>
    <scope>NUCLEOTIDE SEQUENCE</scope>
    <source>
        <strain evidence="1">MNA-CCFEE 5423</strain>
    </source>
</reference>
<name>A0ACC2W247_9TREE</name>
<proteinExistence type="predicted"/>
<protein>
    <submittedName>
        <fullName evidence="1">Uncharacterized protein</fullName>
    </submittedName>
</protein>
<organism evidence="1 2">
    <name type="scientific">Naganishia friedmannii</name>
    <dbReference type="NCBI Taxonomy" id="89922"/>
    <lineage>
        <taxon>Eukaryota</taxon>
        <taxon>Fungi</taxon>
        <taxon>Dikarya</taxon>
        <taxon>Basidiomycota</taxon>
        <taxon>Agaricomycotina</taxon>
        <taxon>Tremellomycetes</taxon>
        <taxon>Filobasidiales</taxon>
        <taxon>Filobasidiaceae</taxon>
        <taxon>Naganishia</taxon>
    </lineage>
</organism>